<accession>A0ABS0RFT4</accession>
<dbReference type="CDD" id="cd00833">
    <property type="entry name" value="PKS"/>
    <property type="match status" value="1"/>
</dbReference>
<comment type="cofactor">
    <cofactor evidence="1">
        <name>pantetheine 4'-phosphate</name>
        <dbReference type="ChEBI" id="CHEBI:47942"/>
    </cofactor>
</comment>
<keyword evidence="2" id="KW-0808">Transferase</keyword>
<dbReference type="InterPro" id="IPR014031">
    <property type="entry name" value="Ketoacyl_synth_C"/>
</dbReference>
<dbReference type="Gene3D" id="3.30.70.3290">
    <property type="match status" value="1"/>
</dbReference>
<comment type="caution">
    <text evidence="6">The sequence shown here is derived from an EMBL/GenBank/DDBJ whole genome shotgun (WGS) entry which is preliminary data.</text>
</comment>
<dbReference type="InterPro" id="IPR018201">
    <property type="entry name" value="Ketoacyl_synth_AS"/>
</dbReference>
<name>A0ABS0RFT4_9ACTN</name>
<dbReference type="RefSeq" id="WP_198279107.1">
    <property type="nucleotide sequence ID" value="NZ_JAEEAQ010000273.1"/>
</dbReference>
<dbReference type="Proteomes" id="UP000638849">
    <property type="component" value="Unassembled WGS sequence"/>
</dbReference>
<dbReference type="InterPro" id="IPR016039">
    <property type="entry name" value="Thiolase-like"/>
</dbReference>
<evidence type="ECO:0000256" key="2">
    <source>
        <dbReference type="ARBA" id="ARBA00022679"/>
    </source>
</evidence>
<dbReference type="Pfam" id="PF02801">
    <property type="entry name" value="Ketoacyl-synt_C"/>
    <property type="match status" value="1"/>
</dbReference>
<dbReference type="Pfam" id="PF16197">
    <property type="entry name" value="KAsynt_C_assoc"/>
    <property type="match status" value="1"/>
</dbReference>
<dbReference type="PANTHER" id="PTHR43775">
    <property type="entry name" value="FATTY ACID SYNTHASE"/>
    <property type="match status" value="1"/>
</dbReference>
<dbReference type="InterPro" id="IPR050091">
    <property type="entry name" value="PKS_NRPS_Biosynth_Enz"/>
</dbReference>
<dbReference type="Gene3D" id="3.40.47.10">
    <property type="match status" value="1"/>
</dbReference>
<dbReference type="EMBL" id="JAEEAQ010000273">
    <property type="protein sequence ID" value="MBI0316262.1"/>
    <property type="molecule type" value="Genomic_DNA"/>
</dbReference>
<sequence length="505" mass="53432">MVNVNEEKLVEYLKRVSADLHDTRLRLREVEERYQEPIAVVSIACRFPGGVNTPEDLWRLVAGGVDAIGDFPTDRGWDLDNLYHPDPDHPGTTYVRRGGFLYDADRFDPRFFGISPREALATSPQQRLLLETAWEACERAGIDPLSLKGSRTGVYAGTATTGGTTSGDLPQKGSEGYAGNAPSLLSGRVSYTLGLEGPAVTVETACSSSLVAIHLACQALRQEECALALAGGVTVMTTPEVFTGFSRQRGLSPDGRCKAFSVNADGTGWGEGVGLVLLERLSDARRNGHRVLAVVRGSAINQDGASNGFTAPNGPSQQRVIRQALASARLAPSEVDAVEAHGTGTKLGDPIEADALIATYGRDRPEDRPLWLGSLKSNIGHTQGAAGVAGVIKMVMALRHGVLPATLHAEELTPHVEWDGGGVRPLTEAVEWPDGERPRRAGVSSFGISGTNAHVIVEQAPEEGVPTERVSSDMGTVPWVVSGRSVEALRGQAGALAERVGAGSG</sequence>
<evidence type="ECO:0000313" key="6">
    <source>
        <dbReference type="EMBL" id="MBI0316262.1"/>
    </source>
</evidence>
<evidence type="ECO:0000256" key="4">
    <source>
        <dbReference type="ARBA" id="ARBA00023315"/>
    </source>
</evidence>
<keyword evidence="7" id="KW-1185">Reference proteome</keyword>
<dbReference type="Pfam" id="PF08990">
    <property type="entry name" value="Docking"/>
    <property type="match status" value="1"/>
</dbReference>
<dbReference type="SUPFAM" id="SSF53901">
    <property type="entry name" value="Thiolase-like"/>
    <property type="match status" value="1"/>
</dbReference>
<evidence type="ECO:0000256" key="3">
    <source>
        <dbReference type="ARBA" id="ARBA00023268"/>
    </source>
</evidence>
<reference evidence="6 7" key="1">
    <citation type="submission" date="2020-12" db="EMBL/GenBank/DDBJ databases">
        <authorList>
            <person name="Kusuma A.B."/>
            <person name="Nouioui I."/>
            <person name="Goodfellow M."/>
        </authorList>
    </citation>
    <scope>NUCLEOTIDE SEQUENCE [LARGE SCALE GENOMIC DNA]</scope>
    <source>
        <strain evidence="6 7">DSM 41764</strain>
    </source>
</reference>
<evidence type="ECO:0000259" key="5">
    <source>
        <dbReference type="PROSITE" id="PS52004"/>
    </source>
</evidence>
<dbReference type="InterPro" id="IPR036299">
    <property type="entry name" value="Polyketide_synth_docking_sf"/>
</dbReference>
<dbReference type="SMART" id="SM00825">
    <property type="entry name" value="PKS_KS"/>
    <property type="match status" value="1"/>
</dbReference>
<feature type="domain" description="Ketosynthase family 3 (KS3)" evidence="5">
    <location>
        <begin position="35"/>
        <end position="459"/>
    </location>
</feature>
<evidence type="ECO:0000256" key="1">
    <source>
        <dbReference type="ARBA" id="ARBA00001957"/>
    </source>
</evidence>
<feature type="non-terminal residue" evidence="6">
    <location>
        <position position="505"/>
    </location>
</feature>
<dbReference type="SUPFAM" id="SSF101173">
    <property type="entry name" value="Docking domain B of the erythromycin polyketide synthase (DEBS)"/>
    <property type="match status" value="1"/>
</dbReference>
<dbReference type="InterPro" id="IPR032821">
    <property type="entry name" value="PKS_assoc"/>
</dbReference>
<dbReference type="InterPro" id="IPR020841">
    <property type="entry name" value="PKS_Beta-ketoAc_synthase_dom"/>
</dbReference>
<dbReference type="InterPro" id="IPR014030">
    <property type="entry name" value="Ketoacyl_synth_N"/>
</dbReference>
<gene>
    <name evidence="6" type="ORF">JBF12_25415</name>
</gene>
<evidence type="ECO:0000313" key="7">
    <source>
        <dbReference type="Proteomes" id="UP000638849"/>
    </source>
</evidence>
<dbReference type="PANTHER" id="PTHR43775:SF51">
    <property type="entry name" value="INACTIVE PHENOLPHTHIOCEROL SYNTHESIS POLYKETIDE SYNTHASE TYPE I PKS1-RELATED"/>
    <property type="match status" value="1"/>
</dbReference>
<proteinExistence type="predicted"/>
<dbReference type="InterPro" id="IPR015083">
    <property type="entry name" value="NorB/c/GfsB-D-like_docking"/>
</dbReference>
<keyword evidence="3" id="KW-0511">Multifunctional enzyme</keyword>
<dbReference type="PROSITE" id="PS00606">
    <property type="entry name" value="KS3_1"/>
    <property type="match status" value="1"/>
</dbReference>
<keyword evidence="4" id="KW-0012">Acyltransferase</keyword>
<dbReference type="PROSITE" id="PS52004">
    <property type="entry name" value="KS3_2"/>
    <property type="match status" value="1"/>
</dbReference>
<organism evidence="6 7">
    <name type="scientific">Streptomyces javensis</name>
    <dbReference type="NCBI Taxonomy" id="114698"/>
    <lineage>
        <taxon>Bacteria</taxon>
        <taxon>Bacillati</taxon>
        <taxon>Actinomycetota</taxon>
        <taxon>Actinomycetes</taxon>
        <taxon>Kitasatosporales</taxon>
        <taxon>Streptomycetaceae</taxon>
        <taxon>Streptomyces</taxon>
        <taxon>Streptomyces violaceusniger group</taxon>
    </lineage>
</organism>
<protein>
    <submittedName>
        <fullName evidence="6">Polyketide synthase docking domain-containing protein</fullName>
    </submittedName>
</protein>
<dbReference type="Pfam" id="PF00109">
    <property type="entry name" value="ketoacyl-synt"/>
    <property type="match status" value="1"/>
</dbReference>